<comment type="caution">
    <text evidence="12">The sequence shown here is derived from an EMBL/GenBank/DDBJ whole genome shotgun (WGS) entry which is preliminary data.</text>
</comment>
<comment type="subcellular location">
    <subcellularLocation>
        <location evidence="1 9 10">Cytoplasm</location>
    </subcellularLocation>
</comment>
<dbReference type="Proteomes" id="UP001239019">
    <property type="component" value="Unassembled WGS sequence"/>
</dbReference>
<dbReference type="SUPFAM" id="SSF52540">
    <property type="entry name" value="P-loop containing nucleoside triphosphate hydrolases"/>
    <property type="match status" value="1"/>
</dbReference>
<evidence type="ECO:0000256" key="1">
    <source>
        <dbReference type="ARBA" id="ARBA00004496"/>
    </source>
</evidence>
<evidence type="ECO:0000256" key="7">
    <source>
        <dbReference type="ARBA" id="ARBA00022840"/>
    </source>
</evidence>
<comment type="function">
    <text evidence="9 10">The RecF protein is involved in DNA metabolism; it is required for DNA replication and normal SOS inducibility. RecF binds preferentially to single-stranded, linear DNA. It also seems to bind ATP.</text>
</comment>
<name>A0ABU0W8H7_9GAMM</name>
<keyword evidence="8 9" id="KW-0238">DNA-binding</keyword>
<dbReference type="RefSeq" id="WP_306728258.1">
    <property type="nucleotide sequence ID" value="NZ_JAVDDT010000004.1"/>
</dbReference>
<keyword evidence="6 9" id="KW-0547">Nucleotide-binding</keyword>
<dbReference type="Gene3D" id="3.40.50.300">
    <property type="entry name" value="P-loop containing nucleotide triphosphate hydrolases"/>
    <property type="match status" value="1"/>
</dbReference>
<evidence type="ECO:0000256" key="9">
    <source>
        <dbReference type="HAMAP-Rule" id="MF_00365"/>
    </source>
</evidence>
<keyword evidence="5 9" id="KW-0235">DNA replication</keyword>
<accession>A0ABU0W8H7</accession>
<evidence type="ECO:0000256" key="3">
    <source>
        <dbReference type="ARBA" id="ARBA00020170"/>
    </source>
</evidence>
<evidence type="ECO:0000256" key="2">
    <source>
        <dbReference type="ARBA" id="ARBA00008016"/>
    </source>
</evidence>
<dbReference type="EMBL" id="JAVDDT010000004">
    <property type="protein sequence ID" value="MDQ2069760.1"/>
    <property type="molecule type" value="Genomic_DNA"/>
</dbReference>
<keyword evidence="13" id="KW-1185">Reference proteome</keyword>
<dbReference type="InterPro" id="IPR042174">
    <property type="entry name" value="RecF_2"/>
</dbReference>
<proteinExistence type="inferred from homology"/>
<dbReference type="InterPro" id="IPR003395">
    <property type="entry name" value="RecF/RecN/SMC_N"/>
</dbReference>
<dbReference type="HAMAP" id="MF_00365">
    <property type="entry name" value="RecF"/>
    <property type="match status" value="1"/>
</dbReference>
<evidence type="ECO:0000313" key="13">
    <source>
        <dbReference type="Proteomes" id="UP001239019"/>
    </source>
</evidence>
<dbReference type="InterPro" id="IPR018078">
    <property type="entry name" value="DNA-binding_RecF_CS"/>
</dbReference>
<keyword evidence="9 10" id="KW-0742">SOS response</keyword>
<keyword evidence="9 10" id="KW-0234">DNA repair</keyword>
<comment type="similarity">
    <text evidence="2 9 10">Belongs to the RecF family.</text>
</comment>
<keyword evidence="9 10" id="KW-0227">DNA damage</keyword>
<evidence type="ECO:0000256" key="10">
    <source>
        <dbReference type="RuleBase" id="RU000578"/>
    </source>
</evidence>
<dbReference type="PANTHER" id="PTHR32182">
    <property type="entry name" value="DNA REPLICATION AND REPAIR PROTEIN RECF"/>
    <property type="match status" value="1"/>
</dbReference>
<keyword evidence="4 9" id="KW-0963">Cytoplasm</keyword>
<reference evidence="12 13" key="1">
    <citation type="submission" date="2023-08" db="EMBL/GenBank/DDBJ databases">
        <title>Whole-genome sequencing of halo(alkali)philic microorganisms from hypersaline lakes.</title>
        <authorList>
            <person name="Sorokin D.Y."/>
            <person name="Abbas B."/>
            <person name="Merkel A.Y."/>
        </authorList>
    </citation>
    <scope>NUCLEOTIDE SEQUENCE [LARGE SCALE GENOMIC DNA]</scope>
    <source>
        <strain evidence="12 13">AB-CW4</strain>
    </source>
</reference>
<feature type="binding site" evidence="9">
    <location>
        <begin position="30"/>
        <end position="37"/>
    </location>
    <ligand>
        <name>ATP</name>
        <dbReference type="ChEBI" id="CHEBI:30616"/>
    </ligand>
</feature>
<evidence type="ECO:0000256" key="5">
    <source>
        <dbReference type="ARBA" id="ARBA00022705"/>
    </source>
</evidence>
<evidence type="ECO:0000313" key="12">
    <source>
        <dbReference type="EMBL" id="MDQ2069760.1"/>
    </source>
</evidence>
<dbReference type="Gene3D" id="1.20.1050.90">
    <property type="entry name" value="RecF/RecN/SMC, N-terminal domain"/>
    <property type="match status" value="1"/>
</dbReference>
<evidence type="ECO:0000256" key="4">
    <source>
        <dbReference type="ARBA" id="ARBA00022490"/>
    </source>
</evidence>
<dbReference type="Pfam" id="PF02463">
    <property type="entry name" value="SMC_N"/>
    <property type="match status" value="1"/>
</dbReference>
<feature type="domain" description="RecF/RecN/SMC N-terminal" evidence="11">
    <location>
        <begin position="3"/>
        <end position="335"/>
    </location>
</feature>
<dbReference type="InterPro" id="IPR027417">
    <property type="entry name" value="P-loop_NTPase"/>
</dbReference>
<evidence type="ECO:0000259" key="11">
    <source>
        <dbReference type="Pfam" id="PF02463"/>
    </source>
</evidence>
<evidence type="ECO:0000256" key="6">
    <source>
        <dbReference type="ARBA" id="ARBA00022741"/>
    </source>
</evidence>
<dbReference type="NCBIfam" id="TIGR00611">
    <property type="entry name" value="recf"/>
    <property type="match status" value="1"/>
</dbReference>
<dbReference type="PANTHER" id="PTHR32182:SF0">
    <property type="entry name" value="DNA REPLICATION AND REPAIR PROTEIN RECF"/>
    <property type="match status" value="1"/>
</dbReference>
<evidence type="ECO:0000256" key="8">
    <source>
        <dbReference type="ARBA" id="ARBA00023125"/>
    </source>
</evidence>
<organism evidence="12 13">
    <name type="scientific">Natronospira bacteriovora</name>
    <dbReference type="NCBI Taxonomy" id="3069753"/>
    <lineage>
        <taxon>Bacteria</taxon>
        <taxon>Pseudomonadati</taxon>
        <taxon>Pseudomonadota</taxon>
        <taxon>Gammaproteobacteria</taxon>
        <taxon>Natronospirales</taxon>
        <taxon>Natronospiraceae</taxon>
        <taxon>Natronospira</taxon>
    </lineage>
</organism>
<dbReference type="InterPro" id="IPR001238">
    <property type="entry name" value="DNA-binding_RecF"/>
</dbReference>
<gene>
    <name evidence="9 12" type="primary">recF</name>
    <name evidence="12" type="ORF">RBH19_07735</name>
</gene>
<keyword evidence="7 9" id="KW-0067">ATP-binding</keyword>
<protein>
    <recommendedName>
        <fullName evidence="3 9">DNA replication and repair protein RecF</fullName>
    </recommendedName>
</protein>
<dbReference type="PROSITE" id="PS00618">
    <property type="entry name" value="RECF_2"/>
    <property type="match status" value="1"/>
</dbReference>
<sequence>MTLTRLRLRDFRCFEQLDWYPGERWTLISGENASGKTSLLEAIFFLGRGRSFRTARNEKLIRTGAQAFELVGDIHSDRNHRLGVRRAARESRWRLDGRDLRRMADIANVFPVLSIDTGAQVMIEGGPENRRRFLDWGLFHVEQGFMQVWRRYRQALAQRNGAIRGRLNERAIATWDQAVADAGEQLDACRQRQVRRLAGVFESMAASALGVDGVVLSYQSGWKEGLPLAEALQRNRASDIRMGHTLSGPHRAELQIRVKGAPARERVSRGQQKMLAACLLLSGARVFEEERQRGVVVLVDDLPSELDRVHAARFAELLATVQGQCFITGIESERLVSLAPEGSTLFHVEQGGLVPVQA</sequence>